<dbReference type="FunFam" id="3.30.70.580:FF:000001">
    <property type="entry name" value="tRNA pseudouridine synthase A"/>
    <property type="match status" value="1"/>
</dbReference>
<accession>E3CUL1</accession>
<name>E3CUL1_9BACT</name>
<comment type="function">
    <text evidence="4">Formation of pseudouridine at positions 38, 39 and 40 in the anticodon stem and loop of transfer RNAs.</text>
</comment>
<dbReference type="PIRSF" id="PIRSF001430">
    <property type="entry name" value="tRNA_psdUrid_synth"/>
    <property type="match status" value="1"/>
</dbReference>
<evidence type="ECO:0000259" key="8">
    <source>
        <dbReference type="Pfam" id="PF01416"/>
    </source>
</evidence>
<dbReference type="Gene3D" id="3.30.70.660">
    <property type="entry name" value="Pseudouridine synthase I, catalytic domain, C-terminal subdomain"/>
    <property type="match status" value="1"/>
</dbReference>
<evidence type="ECO:0000256" key="5">
    <source>
        <dbReference type="PIRSR" id="PIRSR001430-1"/>
    </source>
</evidence>
<dbReference type="InterPro" id="IPR020103">
    <property type="entry name" value="PsdUridine_synth_cat_dom_sf"/>
</dbReference>
<evidence type="ECO:0000256" key="1">
    <source>
        <dbReference type="ARBA" id="ARBA00009375"/>
    </source>
</evidence>
<evidence type="ECO:0000256" key="7">
    <source>
        <dbReference type="RuleBase" id="RU003792"/>
    </source>
</evidence>
<feature type="domain" description="Pseudouridine synthase I TruA alpha/beta" evidence="8">
    <location>
        <begin position="147"/>
        <end position="244"/>
    </location>
</feature>
<dbReference type="HOGENOM" id="CLU_014673_0_1_0"/>
<dbReference type="EMBL" id="CM001022">
    <property type="protein sequence ID" value="EFQ24027.1"/>
    <property type="molecule type" value="Genomic_DNA"/>
</dbReference>
<dbReference type="PANTHER" id="PTHR11142:SF0">
    <property type="entry name" value="TRNA PSEUDOURIDINE SYNTHASE-LIKE 1"/>
    <property type="match status" value="1"/>
</dbReference>
<dbReference type="HAMAP" id="MF_00171">
    <property type="entry name" value="TruA"/>
    <property type="match status" value="1"/>
</dbReference>
<dbReference type="PANTHER" id="PTHR11142">
    <property type="entry name" value="PSEUDOURIDYLATE SYNTHASE"/>
    <property type="match status" value="1"/>
</dbReference>
<keyword evidence="10" id="KW-1185">Reference proteome</keyword>
<feature type="domain" description="Pseudouridine synthase I TruA alpha/beta" evidence="8">
    <location>
        <begin position="8"/>
        <end position="104"/>
    </location>
</feature>
<dbReference type="Proteomes" id="UP000005096">
    <property type="component" value="Chromosome"/>
</dbReference>
<reference evidence="9 10" key="1">
    <citation type="journal article" date="2010" name="Stand. Genomic Sci.">
        <title>Non-contiguous finished genome sequence of Aminomonas paucivorans type strain (GLU-3).</title>
        <authorList>
            <person name="Pitluck S."/>
            <person name="Yasawong M."/>
            <person name="Held B."/>
            <person name="Lapidus A."/>
            <person name="Nolan M."/>
            <person name="Copeland A."/>
            <person name="Lucas S."/>
            <person name="Del Rio T.G."/>
            <person name="Tice H."/>
            <person name="Cheng J.F."/>
            <person name="Chertkov O."/>
            <person name="Goodwin L."/>
            <person name="Tapia R."/>
            <person name="Han C."/>
            <person name="Liolios K."/>
            <person name="Ivanova N."/>
            <person name="Mavromatis K."/>
            <person name="Ovchinnikova G."/>
            <person name="Pati A."/>
            <person name="Chen A."/>
            <person name="Palaniappan K."/>
            <person name="Land M."/>
            <person name="Hauser L."/>
            <person name="Chang Y.J."/>
            <person name="Jeffries C.D."/>
            <person name="Pukall R."/>
            <person name="Spring S."/>
            <person name="Rohde M."/>
            <person name="Sikorski J."/>
            <person name="Goker M."/>
            <person name="Woyke T."/>
            <person name="Bristow J."/>
            <person name="Eisen J.A."/>
            <person name="Markowitz V."/>
            <person name="Hugenholtz P."/>
            <person name="Kyrpides N.C."/>
            <person name="Klenk H.P."/>
        </authorList>
    </citation>
    <scope>NUCLEOTIDE SEQUENCE [LARGE SCALE GENOMIC DNA]</scope>
    <source>
        <strain evidence="9 10">DSM 12260</strain>
    </source>
</reference>
<keyword evidence="3 4" id="KW-0413">Isomerase</keyword>
<dbReference type="GO" id="GO:0031119">
    <property type="term" value="P:tRNA pseudouridine synthesis"/>
    <property type="evidence" value="ECO:0007669"/>
    <property type="project" value="UniProtKB-UniRule"/>
</dbReference>
<dbReference type="EC" id="5.4.99.12" evidence="4"/>
<comment type="subunit">
    <text evidence="4">Homodimer.</text>
</comment>
<organism evidence="9 10">
    <name type="scientific">Aminomonas paucivorans DSM 12260</name>
    <dbReference type="NCBI Taxonomy" id="584708"/>
    <lineage>
        <taxon>Bacteria</taxon>
        <taxon>Thermotogati</taxon>
        <taxon>Synergistota</taxon>
        <taxon>Synergistia</taxon>
        <taxon>Synergistales</taxon>
        <taxon>Synergistaceae</taxon>
        <taxon>Aminomonas</taxon>
    </lineage>
</organism>
<dbReference type="eggNOG" id="COG0101">
    <property type="taxonomic scope" value="Bacteria"/>
</dbReference>
<dbReference type="CDD" id="cd02570">
    <property type="entry name" value="PseudoU_synth_EcTruA"/>
    <property type="match status" value="1"/>
</dbReference>
<comment type="similarity">
    <text evidence="1 4 7">Belongs to the tRNA pseudouridine synthase TruA family.</text>
</comment>
<dbReference type="STRING" id="584708.Apau_1608"/>
<dbReference type="PaxDb" id="584708-Apau_1608"/>
<dbReference type="RefSeq" id="WP_006301245.1">
    <property type="nucleotide sequence ID" value="NZ_CM001022.1"/>
</dbReference>
<dbReference type="InterPro" id="IPR020094">
    <property type="entry name" value="TruA/RsuA/RluB/E/F_N"/>
</dbReference>
<proteinExistence type="inferred from homology"/>
<dbReference type="AlphaFoldDB" id="E3CUL1"/>
<dbReference type="GO" id="GO:0160147">
    <property type="term" value="F:tRNA pseudouridine(38-40) synthase activity"/>
    <property type="evidence" value="ECO:0007669"/>
    <property type="project" value="UniProtKB-EC"/>
</dbReference>
<dbReference type="InterPro" id="IPR001406">
    <property type="entry name" value="PsdUridine_synth_TruA"/>
</dbReference>
<dbReference type="InterPro" id="IPR020095">
    <property type="entry name" value="PsdUridine_synth_TruA_C"/>
</dbReference>
<sequence>MPRYAAEVAYVGASFAGFQAQPNRPSVQGVLEAALEALSGSPVRCHGAGRTDAGVHARGQVVHFDLPRPWDPFRLRGAMAAHLPPSVEILQVAQVPDSFHARFDALWREYRFFLWNQAACVPHLRPFVWWVKSPLDWTLVQHLLPSLRGRHDFGAFCRSVDRPEDSWRTLLHVSCRRRGPFIRFRFRGDGFLTNMVRILVGTLEGVARGGMEPEAFLNLLEGGCRSEAGRTAPPQGLFFWRVGYAPSPWATPSSFHDRVQ</sequence>
<comment type="catalytic activity">
    <reaction evidence="4 7">
        <text>uridine(38/39/40) in tRNA = pseudouridine(38/39/40) in tRNA</text>
        <dbReference type="Rhea" id="RHEA:22376"/>
        <dbReference type="Rhea" id="RHEA-COMP:10085"/>
        <dbReference type="Rhea" id="RHEA-COMP:10087"/>
        <dbReference type="ChEBI" id="CHEBI:65314"/>
        <dbReference type="ChEBI" id="CHEBI:65315"/>
        <dbReference type="EC" id="5.4.99.12"/>
    </reaction>
</comment>
<dbReference type="Pfam" id="PF01416">
    <property type="entry name" value="PseudoU_synth_1"/>
    <property type="match status" value="2"/>
</dbReference>
<dbReference type="OrthoDB" id="9811823at2"/>
<dbReference type="GO" id="GO:0003723">
    <property type="term" value="F:RNA binding"/>
    <property type="evidence" value="ECO:0007669"/>
    <property type="project" value="InterPro"/>
</dbReference>
<protein>
    <recommendedName>
        <fullName evidence="4">tRNA pseudouridine synthase A</fullName>
        <ecNumber evidence="4">5.4.99.12</ecNumber>
    </recommendedName>
    <alternativeName>
        <fullName evidence="4">tRNA pseudouridine(38-40) synthase</fullName>
    </alternativeName>
    <alternativeName>
        <fullName evidence="4">tRNA pseudouridylate synthase I</fullName>
    </alternativeName>
    <alternativeName>
        <fullName evidence="4">tRNA-uridine isomerase I</fullName>
    </alternativeName>
</protein>
<evidence type="ECO:0000256" key="4">
    <source>
        <dbReference type="HAMAP-Rule" id="MF_00171"/>
    </source>
</evidence>
<dbReference type="SUPFAM" id="SSF55120">
    <property type="entry name" value="Pseudouridine synthase"/>
    <property type="match status" value="1"/>
</dbReference>
<dbReference type="InterPro" id="IPR020097">
    <property type="entry name" value="PsdUridine_synth_TruA_a/b_dom"/>
</dbReference>
<dbReference type="Gene3D" id="3.30.70.580">
    <property type="entry name" value="Pseudouridine synthase I, catalytic domain, N-terminal subdomain"/>
    <property type="match status" value="1"/>
</dbReference>
<dbReference type="NCBIfam" id="TIGR00071">
    <property type="entry name" value="hisT_truA"/>
    <property type="match status" value="1"/>
</dbReference>
<comment type="caution">
    <text evidence="4">Lacks conserved residue(s) required for the propagation of feature annotation.</text>
</comment>
<evidence type="ECO:0000256" key="2">
    <source>
        <dbReference type="ARBA" id="ARBA00022694"/>
    </source>
</evidence>
<keyword evidence="2 4" id="KW-0819">tRNA processing</keyword>
<evidence type="ECO:0000313" key="9">
    <source>
        <dbReference type="EMBL" id="EFQ24027.1"/>
    </source>
</evidence>
<evidence type="ECO:0000313" key="10">
    <source>
        <dbReference type="Proteomes" id="UP000005096"/>
    </source>
</evidence>
<feature type="binding site" evidence="4 6">
    <location>
        <position position="110"/>
    </location>
    <ligand>
        <name>substrate</name>
    </ligand>
</feature>
<evidence type="ECO:0000256" key="3">
    <source>
        <dbReference type="ARBA" id="ARBA00023235"/>
    </source>
</evidence>
<feature type="active site" description="Nucleophile" evidence="4 5">
    <location>
        <position position="52"/>
    </location>
</feature>
<evidence type="ECO:0000256" key="6">
    <source>
        <dbReference type="PIRSR" id="PIRSR001430-2"/>
    </source>
</evidence>
<gene>
    <name evidence="4" type="primary">truA</name>
    <name evidence="9" type="ORF">Apau_1608</name>
</gene>